<feature type="compositionally biased region" description="Basic and acidic residues" evidence="1">
    <location>
        <begin position="690"/>
        <end position="706"/>
    </location>
</feature>
<dbReference type="SUPFAM" id="SSF52047">
    <property type="entry name" value="RNI-like"/>
    <property type="match status" value="1"/>
</dbReference>
<feature type="compositionally biased region" description="Basic and acidic residues" evidence="1">
    <location>
        <begin position="835"/>
        <end position="847"/>
    </location>
</feature>
<accession>A0A2R5H1V1</accession>
<dbReference type="SMART" id="SM00368">
    <property type="entry name" value="LRR_RI"/>
    <property type="match status" value="3"/>
</dbReference>
<feature type="compositionally biased region" description="Acidic residues" evidence="1">
    <location>
        <begin position="848"/>
        <end position="869"/>
    </location>
</feature>
<dbReference type="PANTHER" id="PTHR24114">
    <property type="entry name" value="LEUCINE RICH REPEAT FAMILY PROTEIN"/>
    <property type="match status" value="1"/>
</dbReference>
<feature type="compositionally biased region" description="Basic and acidic residues" evidence="1">
    <location>
        <begin position="37"/>
        <end position="62"/>
    </location>
</feature>
<dbReference type="InterPro" id="IPR001611">
    <property type="entry name" value="Leu-rich_rpt"/>
</dbReference>
<feature type="region of interest" description="Disordered" evidence="1">
    <location>
        <begin position="687"/>
        <end position="731"/>
    </location>
</feature>
<dbReference type="InterPro" id="IPR046616">
    <property type="entry name" value="DUF6729"/>
</dbReference>
<evidence type="ECO:0000259" key="2">
    <source>
        <dbReference type="Pfam" id="PF20499"/>
    </source>
</evidence>
<dbReference type="PANTHER" id="PTHR24114:SF2">
    <property type="entry name" value="F-BOX DOMAIN-CONTAINING PROTEIN-RELATED"/>
    <property type="match status" value="1"/>
</dbReference>
<feature type="compositionally biased region" description="Acidic residues" evidence="1">
    <location>
        <begin position="788"/>
        <end position="814"/>
    </location>
</feature>
<dbReference type="Proteomes" id="UP000241890">
    <property type="component" value="Unassembled WGS sequence"/>
</dbReference>
<proteinExistence type="predicted"/>
<feature type="region of interest" description="Disordered" evidence="1">
    <location>
        <begin position="1"/>
        <end position="63"/>
    </location>
</feature>
<reference evidence="3 4" key="1">
    <citation type="submission" date="2017-12" db="EMBL/GenBank/DDBJ databases">
        <title>Sequencing, de novo assembly and annotation of complete genome of a new Thraustochytrid species, strain FCC1311.</title>
        <authorList>
            <person name="Sedici K."/>
            <person name="Godart F."/>
            <person name="Aiese Cigliano R."/>
            <person name="Sanseverino W."/>
            <person name="Barakat M."/>
            <person name="Ortet P."/>
            <person name="Marechal E."/>
            <person name="Cagnac O."/>
            <person name="Amato A."/>
        </authorList>
    </citation>
    <scope>NUCLEOTIDE SEQUENCE [LARGE SCALE GENOMIC DNA]</scope>
</reference>
<dbReference type="Gene3D" id="3.80.10.10">
    <property type="entry name" value="Ribonuclease Inhibitor"/>
    <property type="match status" value="1"/>
</dbReference>
<feature type="compositionally biased region" description="Acidic residues" evidence="1">
    <location>
        <begin position="821"/>
        <end position="834"/>
    </location>
</feature>
<evidence type="ECO:0000256" key="1">
    <source>
        <dbReference type="SAM" id="MobiDB-lite"/>
    </source>
</evidence>
<dbReference type="InterPro" id="IPR032675">
    <property type="entry name" value="LRR_dom_sf"/>
</dbReference>
<evidence type="ECO:0000313" key="3">
    <source>
        <dbReference type="EMBL" id="GBG34801.1"/>
    </source>
</evidence>
<gene>
    <name evidence="3" type="ORF">FCC1311_110232</name>
</gene>
<comment type="caution">
    <text evidence="3">The sequence shown here is derived from an EMBL/GenBank/DDBJ whole genome shotgun (WGS) entry which is preliminary data.</text>
</comment>
<feature type="region of interest" description="Disordered" evidence="1">
    <location>
        <begin position="754"/>
        <end position="873"/>
    </location>
</feature>
<keyword evidence="4" id="KW-1185">Reference proteome</keyword>
<dbReference type="InterPro" id="IPR052394">
    <property type="entry name" value="LRR-containing"/>
</dbReference>
<dbReference type="Pfam" id="PF13516">
    <property type="entry name" value="LRR_6"/>
    <property type="match status" value="2"/>
</dbReference>
<organism evidence="3 4">
    <name type="scientific">Hondaea fermentalgiana</name>
    <dbReference type="NCBI Taxonomy" id="2315210"/>
    <lineage>
        <taxon>Eukaryota</taxon>
        <taxon>Sar</taxon>
        <taxon>Stramenopiles</taxon>
        <taxon>Bigyra</taxon>
        <taxon>Labyrinthulomycetes</taxon>
        <taxon>Thraustochytrida</taxon>
        <taxon>Thraustochytriidae</taxon>
        <taxon>Hondaea</taxon>
    </lineage>
</organism>
<dbReference type="EMBL" id="BEYU01000218">
    <property type="protein sequence ID" value="GBG34801.1"/>
    <property type="molecule type" value="Genomic_DNA"/>
</dbReference>
<protein>
    <recommendedName>
        <fullName evidence="2">DUF6729 domain-containing protein</fullName>
    </recommendedName>
</protein>
<feature type="domain" description="DUF6729" evidence="2">
    <location>
        <begin position="123"/>
        <end position="261"/>
    </location>
</feature>
<dbReference type="AlphaFoldDB" id="A0A2R5H1V1"/>
<feature type="compositionally biased region" description="Gly residues" evidence="1">
    <location>
        <begin position="18"/>
        <end position="30"/>
    </location>
</feature>
<feature type="region of interest" description="Disordered" evidence="1">
    <location>
        <begin position="554"/>
        <end position="577"/>
    </location>
</feature>
<evidence type="ECO:0000313" key="4">
    <source>
        <dbReference type="Proteomes" id="UP000241890"/>
    </source>
</evidence>
<dbReference type="InParanoid" id="A0A2R5H1V1"/>
<sequence>MLSPEGAHGSETAAASGVGAGAGGSDGDGAGVVVVSNKDKEMAGDDRGDGSGREDEGKERRLSRAKYISNEQMEFIKECKLKLENMSIEECQARFDRIYDGSVIWLERPRVERDASPSAAQVRAVGMWWPSKMFSTMFLRISCPFCARNGVQRSVPFDSGKWAQQPREIVGAQSTWFLLCRHYRCKGCNREFRNTRDDVLRMCPEPVRLHFSVLLRKRLAIEREAALSLLSSWLLSPAMALSAFREAHMRHFENLKQHYLAVQGMQEPKSLSRPEFAEAGIGAGNLNPMDPEIARLAEMAGLESPSYEEAQRELAAEDILRSTLQDSLPHLRSFGKDKLRFFKKNLGIEYVYELEQLLQEPLTNENVRKWTSDKSQKPARLRKKVENWKTVVMEYFAPRLAEAGFQSVEDVLACRQRRLERSARNEEKIKDLEVQGIHAGAEPEETPAPFGDFGDTAGYNGYLIGRKFLDDIGHDLCREIPSLQDVDRQRLIQSGFTDEQREALRFLAHKLATFEYADVFAQHTSDGMRGEADVEADEEADVEGDTGVHAVDFEELPATSDTFQGGENGGGDRGSKSMSSAAFQRFAILKRLYVANSPEMPRESLSMDPAAMEKLERTPVNPAEPWRTLENLNPRKYCQGCHRPRQGHYGLAKRMAPGIDCPSGVYCVLPKTTPDISKLPIEHFFSGSQSRRERLQKIHGQKSNDDHGEEDTGSPLDEPSSPRSAKRQRLGSNGLEADHVEDEDEQAHLQHDMGHINRTDQASSLAPDVGEEEDDRMLSLDKVTDNEIHDEDSGKEEDPYDDNPYGEEGDEEDPYDRGGGSDDDNDDDVDDEDEHGNNDEGGSRSDSDDSYDSDDSDEKEDSDEEEGVEEGLRGAKAAHAAIELMHSGVHKIDLGNSGNWQSSNVIGPAGAAAFAAVLATNNSLTSLSLAWNDIGTNGAVSLTKSLRTNTSISILTNIVSLSGNNIGDEGAFQLGEILGESESLTELV</sequence>
<name>A0A2R5H1V1_9STRA</name>
<dbReference type="Pfam" id="PF20499">
    <property type="entry name" value="DUF6729"/>
    <property type="match status" value="1"/>
</dbReference>
<feature type="compositionally biased region" description="Basic and acidic residues" evidence="1">
    <location>
        <begin position="776"/>
        <end position="787"/>
    </location>
</feature>